<feature type="compositionally biased region" description="Low complexity" evidence="4">
    <location>
        <begin position="2549"/>
        <end position="2558"/>
    </location>
</feature>
<dbReference type="InterPro" id="IPR011990">
    <property type="entry name" value="TPR-like_helical_dom_sf"/>
</dbReference>
<feature type="region of interest" description="Disordered" evidence="4">
    <location>
        <begin position="2351"/>
        <end position="2587"/>
    </location>
</feature>
<feature type="region of interest" description="Disordered" evidence="4">
    <location>
        <begin position="2307"/>
        <end position="2339"/>
    </location>
</feature>
<evidence type="ECO:0000256" key="3">
    <source>
        <dbReference type="PROSITE-ProRule" id="PRU00339"/>
    </source>
</evidence>
<dbReference type="SUPFAM" id="SSF48452">
    <property type="entry name" value="TPR-like"/>
    <property type="match status" value="1"/>
</dbReference>
<reference evidence="5" key="1">
    <citation type="submission" date="2022-12" db="EMBL/GenBank/DDBJ databases">
        <title>Chromosome-level genome assembly of the bean flower thrips Megalurothrips usitatus.</title>
        <authorList>
            <person name="Ma L."/>
            <person name="Liu Q."/>
            <person name="Li H."/>
            <person name="Cai W."/>
        </authorList>
    </citation>
    <scope>NUCLEOTIDE SEQUENCE</scope>
    <source>
        <strain evidence="5">Cailab_2022a</strain>
    </source>
</reference>
<dbReference type="InterPro" id="IPR033053">
    <property type="entry name" value="Hir3/CABIN1"/>
</dbReference>
<comment type="subcellular location">
    <subcellularLocation>
        <location evidence="1">Nucleus</location>
    </subcellularLocation>
</comment>
<dbReference type="PANTHER" id="PTHR15502:SF7">
    <property type="entry name" value="CALCINEURIN-BINDING PROTEIN CABIN-1"/>
    <property type="match status" value="1"/>
</dbReference>
<keyword evidence="6" id="KW-1185">Reference proteome</keyword>
<feature type="compositionally biased region" description="Low complexity" evidence="4">
    <location>
        <begin position="2327"/>
        <end position="2339"/>
    </location>
</feature>
<sequence length="2587" mass="287007">MTRLRALNESASDDSEEENEEKETIEAQEERAFTHYKQALEFRQQGRYSDAEHLLISLLNDDFLANVAPDDHATGVDGLARPAAALKYACLKNLGNVLVLQGRAEDGLQCFIQAVELDESDVTMWHQMGTVALQIDDFHLASQAFQEGLRCNPRHWPCLDSLLPVLYSLNDYLGCLLLVSRALELDSECSLALALRHQISKEDSSLLENFKHFYPDANDITVVTSKIDEEEMSRLVANVLSLQERFRIKHAFQSDTFLENESRKVTATLQSKTWEDLGKCLLQTYNSITRSEDESYLHMVEVISSLSSKSSECELPSSPSTANGNAVQTDVASSLVADTENEVIDVDSEQDAKGEDQTEEDATEASGLEQEEEAKTPSLVPQNTAVRKRKRERLPTTGTLMDSWSKRRSGRRSTRKAEDREESNLASCFRSLLPDSLLPKDLEAEIAKASRRRSLRDPAELLAWGDDSLDAVELCRLLQERDAKDEQQRKAGKNTKDNYAQRLLYENYFGTEKEVSDVCTLIEKYGSGSQNIIQLVTEFVRVLAQKNYLTWPSGLIPLYVELFESMRRHVPWPSPFDSQGFNQVNVDNLFSSLLYCELNVDLWQQKSQSDQDFVSESGSLLGEALGNVMLLSGLAHIFSSSSEQCKVILRIHWLKVHLSLLQENSPSAINSLHDVLQSFDVLATVETSSHKETDDLEVKASDLNKTKDTATEADTCPDLKQMHSESEDISPVINLKELEASKETDTEKQSVDPDNELMDISETNVQTNLTNTLEVKNVTCATSSSQQNSHDNQDKITAKHEEGSLCPDTIMQTSPTTLHGGVLFEENLDPKSSAAGPGKSDFKLEDISDDADVRVLGLPCQSEKPCMDSAPLADEPMEVGSGNEVEEPVADANCVAGEHSLVIPASHIKEEKVGTESECGTVEGTDGADAHVKVEVDDVVETVDGTATDVSEKLDLLSSIVRIEHPDVTEKTSPQNDHLQQYATSNSEISETFATQKQTPSATEAEPAACNPLTSTCNSSEVDVNSEITHSVSSVNETQNSDKKASEEEQSQDCSSKLVKSNSSVFLPNCRLNQDINKRAAQKLLMSLTRQQQLSEVDELYSSGQYEVLSSTLTECFKYCAQQADCENTETNNLPDRPTQMAMLLDSLWKLQRYNDCFYWTEACLHEAFNRYLNSIESDNTSQEHEDNQMWATTVERLLAGLNGCLKVAELSLLEKVPKACITRLVQTLISILCQQLEQSDSSVEMAIECTTPWVILHRVIYFEEQQLPVCQDAIPAYMGVLFTAHEYMAKKARCCLNEGILLNLILDVVVPQLRSADFIGVRSTLNHEVEQAILCLIGHPKKPTERSKKRLQDHKVHQHLELTWERSLTLLRFYEPDELPAFDSTAKLSPEEEQLFLRILQLVPSDGNPSKYTSKMKAFLKGSSDTLPEVESSLPEAAWNLYYLLADYYLKTFKWEAAVKYYLLDVCLNPYRFDSWAGMALARATRLFTDINSCDTFDNDLQLRRKTEAQQCFEKAVELDPENTTMWIEFGNFAYTVHSFCSRLLKTETDSLSLEMFTKVEEEKDRMLATTERCFRAAEMLDQDEPWLQQYMLGKVAEKRGEGPFVFLKHYRLAAQLLFEAKAVYPLTVNYDPPQHYAFEAHEIHYRIHASILKDLELKEGKYLTDDVENLYKEILREAAEGPFMAVRRASQLAMSAKRASIDPVESMGKKIKLDEPAVINISDEVENKPNAPPMSCTTSKTQGIMDTKLKPNDDIQLLASAETKDIVSGNVTPFPLGGVVVHDQGVDTSQAKGVVENASTTVSSSDYENKVTDPGCSVALATEQYTKPEGKAPSVNIQQLVSEKGGDIKSNSSDQVDRSKLNSATTSSATVKVDERNLIKSDQVTNDPGSDGSTSSELPSNNLCSGSGKELGKRNLTKQDSTHDLSKESNKMDVPKVNIDYIKDVPSSCEKSLDHAEMINQCLTGIEECLVRYPRHYKSLFRLCHYYFRSKRNRNLRKCRQLLLGDYRVMRLNKNIAGLFKSANINSMFNDVWRMPIDEIDRAGSFATHMSRCVHLLIEVLRAQRDHAMLLKLSIFLKRDPEKKDKKYLRDNERADLSKQALVMCLAAMRECVNETRSVDHVIELYRTVKDGIKEIPPKEGSFKTLLSDAYRKLKGLSQTDQSFYESAVELCQNELNLRKVSADAKVKAQVQVVQAQVQAQAQAQAQAQFQFQVQAAQAQAQAQALQMGVNPLATTLPFNPLAPRFAPTGSAPLVGNALASLAAPLFLPQMPVYRGRGRPPKAQQSLHNAMMNMAQFINLANSASNTVDQSKSKVMKQQQKQRRSQQPPAAAPGGVVSSIMKDRPALSITTLPSSSGATTSTAASNSSPGPATGTSSPKPLPPPHPLPPPSGTGQSAWQPRPRHSFPKPMSDPRSMLNSAAPRAKHTPRSVPRPNASTSTGPRAFVQPPSRPFGSQPAPSASLPAPLSNPAALLSRLPGIQVKPKSQSSPPASSHPQAYGSFPEQQSKGSKVKDIARQQLQSLERLQKLQMASSQGSKPAVMFTKVSAPSPQAGQAPGQGSGSGNADGSDSKKKGDPNFDIITLD</sequence>
<dbReference type="Gene3D" id="1.25.40.10">
    <property type="entry name" value="Tetratricopeptide repeat domain"/>
    <property type="match status" value="2"/>
</dbReference>
<dbReference type="PANTHER" id="PTHR15502">
    <property type="entry name" value="CALCINEURIN-BINDING PROTEIN CABIN 1-RELATED"/>
    <property type="match status" value="1"/>
</dbReference>
<feature type="compositionally biased region" description="Polar residues" evidence="4">
    <location>
        <begin position="2520"/>
        <end position="2539"/>
    </location>
</feature>
<feature type="region of interest" description="Disordered" evidence="4">
    <location>
        <begin position="1845"/>
        <end position="1932"/>
    </location>
</feature>
<dbReference type="GO" id="GO:0005634">
    <property type="term" value="C:nucleus"/>
    <property type="evidence" value="ECO:0007669"/>
    <property type="project" value="UniProtKB-SubCell"/>
</dbReference>
<feature type="compositionally biased region" description="Low complexity" evidence="4">
    <location>
        <begin position="2352"/>
        <end position="2380"/>
    </location>
</feature>
<dbReference type="SMART" id="SM00028">
    <property type="entry name" value="TPR"/>
    <property type="match status" value="3"/>
</dbReference>
<dbReference type="EMBL" id="JAPTSV010000006">
    <property type="protein sequence ID" value="KAJ1527313.1"/>
    <property type="molecule type" value="Genomic_DNA"/>
</dbReference>
<evidence type="ECO:0000313" key="5">
    <source>
        <dbReference type="EMBL" id="KAJ1527313.1"/>
    </source>
</evidence>
<evidence type="ECO:0000313" key="6">
    <source>
        <dbReference type="Proteomes" id="UP001075354"/>
    </source>
</evidence>
<feature type="compositionally biased region" description="Basic and acidic residues" evidence="4">
    <location>
        <begin position="1922"/>
        <end position="1932"/>
    </location>
</feature>
<feature type="compositionally biased region" description="Low complexity" evidence="4">
    <location>
        <begin position="2457"/>
        <end position="2500"/>
    </location>
</feature>
<evidence type="ECO:0008006" key="7">
    <source>
        <dbReference type="Google" id="ProtNLM"/>
    </source>
</evidence>
<proteinExistence type="predicted"/>
<feature type="compositionally biased region" description="Pro residues" evidence="4">
    <location>
        <begin position="2381"/>
        <end position="2393"/>
    </location>
</feature>
<feature type="region of interest" description="Disordered" evidence="4">
    <location>
        <begin position="1031"/>
        <end position="1054"/>
    </location>
</feature>
<feature type="compositionally biased region" description="Polar residues" evidence="4">
    <location>
        <begin position="1863"/>
        <end position="1872"/>
    </location>
</feature>
<feature type="repeat" description="TPR" evidence="3">
    <location>
        <begin position="122"/>
        <end position="155"/>
    </location>
</feature>
<organism evidence="5 6">
    <name type="scientific">Megalurothrips usitatus</name>
    <name type="common">bean blossom thrips</name>
    <dbReference type="NCBI Taxonomy" id="439358"/>
    <lineage>
        <taxon>Eukaryota</taxon>
        <taxon>Metazoa</taxon>
        <taxon>Ecdysozoa</taxon>
        <taxon>Arthropoda</taxon>
        <taxon>Hexapoda</taxon>
        <taxon>Insecta</taxon>
        <taxon>Pterygota</taxon>
        <taxon>Neoptera</taxon>
        <taxon>Paraneoptera</taxon>
        <taxon>Thysanoptera</taxon>
        <taxon>Terebrantia</taxon>
        <taxon>Thripoidea</taxon>
        <taxon>Thripidae</taxon>
        <taxon>Megalurothrips</taxon>
    </lineage>
</organism>
<feature type="compositionally biased region" description="Polar residues" evidence="4">
    <location>
        <begin position="1882"/>
        <end position="1907"/>
    </location>
</feature>
<feature type="region of interest" description="Disordered" evidence="4">
    <location>
        <begin position="341"/>
        <end position="425"/>
    </location>
</feature>
<dbReference type="InterPro" id="IPR019734">
    <property type="entry name" value="TPR_rpt"/>
</dbReference>
<feature type="region of interest" description="Disordered" evidence="4">
    <location>
        <begin position="1"/>
        <end position="25"/>
    </location>
</feature>
<dbReference type="GO" id="GO:0031491">
    <property type="term" value="F:nucleosome binding"/>
    <property type="evidence" value="ECO:0007669"/>
    <property type="project" value="TreeGrafter"/>
</dbReference>
<keyword evidence="2" id="KW-0539">Nucleus</keyword>
<keyword evidence="3" id="KW-0802">TPR repeat</keyword>
<evidence type="ECO:0000256" key="2">
    <source>
        <dbReference type="ARBA" id="ARBA00023242"/>
    </source>
</evidence>
<dbReference type="GO" id="GO:0006325">
    <property type="term" value="P:chromatin organization"/>
    <property type="evidence" value="ECO:0007669"/>
    <property type="project" value="InterPro"/>
</dbReference>
<name>A0AAV7XQU2_9NEOP</name>
<feature type="compositionally biased region" description="Acidic residues" evidence="4">
    <location>
        <begin position="11"/>
        <end position="21"/>
    </location>
</feature>
<evidence type="ECO:0000256" key="4">
    <source>
        <dbReference type="SAM" id="MobiDB-lite"/>
    </source>
</evidence>
<accession>A0AAV7XQU2</accession>
<dbReference type="PROSITE" id="PS50005">
    <property type="entry name" value="TPR"/>
    <property type="match status" value="1"/>
</dbReference>
<dbReference type="Pfam" id="PF13181">
    <property type="entry name" value="TPR_8"/>
    <property type="match status" value="1"/>
</dbReference>
<gene>
    <name evidence="5" type="ORF">ONE63_008831</name>
</gene>
<evidence type="ECO:0000256" key="1">
    <source>
        <dbReference type="ARBA" id="ARBA00004123"/>
    </source>
</evidence>
<comment type="caution">
    <text evidence="5">The sequence shown here is derived from an EMBL/GenBank/DDBJ whole genome shotgun (WGS) entry which is preliminary data.</text>
</comment>
<protein>
    <recommendedName>
        <fullName evidence="7">Calcineurin-binding protein cabin-1-like</fullName>
    </recommendedName>
</protein>
<dbReference type="Proteomes" id="UP001075354">
    <property type="component" value="Chromosome 6"/>
</dbReference>